<gene>
    <name evidence="1" type="ORF">CJ255_14640</name>
</gene>
<protein>
    <recommendedName>
        <fullName evidence="3">DUF11 domain-containing protein</fullName>
    </recommendedName>
</protein>
<evidence type="ECO:0008006" key="3">
    <source>
        <dbReference type="Google" id="ProtNLM"/>
    </source>
</evidence>
<comment type="caution">
    <text evidence="1">The sequence shown here is derived from an EMBL/GenBank/DDBJ whole genome shotgun (WGS) entry which is preliminary data.</text>
</comment>
<dbReference type="SUPFAM" id="SSF110296">
    <property type="entry name" value="Oligoxyloglucan reducing end-specific cellobiohydrolase"/>
    <property type="match status" value="1"/>
</dbReference>
<dbReference type="RefSeq" id="WP_097644846.1">
    <property type="nucleotide sequence ID" value="NZ_NQWI01000074.1"/>
</dbReference>
<dbReference type="Gene3D" id="2.130.10.10">
    <property type="entry name" value="YVTN repeat-like/Quinoprotein amine dehydrogenase"/>
    <property type="match status" value="1"/>
</dbReference>
<name>A0A2A6RH98_9CHLR</name>
<dbReference type="AlphaFoldDB" id="A0A2A6RH98"/>
<organism evidence="1 2">
    <name type="scientific">Candidatus Viridilinea mediisalina</name>
    <dbReference type="NCBI Taxonomy" id="2024553"/>
    <lineage>
        <taxon>Bacteria</taxon>
        <taxon>Bacillati</taxon>
        <taxon>Chloroflexota</taxon>
        <taxon>Chloroflexia</taxon>
        <taxon>Chloroflexales</taxon>
        <taxon>Chloroflexineae</taxon>
        <taxon>Oscillochloridaceae</taxon>
        <taxon>Candidatus Viridilinea</taxon>
    </lineage>
</organism>
<sequence>MILNQSRTLFASLGLSFAFVLALLFFGGWGNPHHVAAVQGHDRPSPMVSHSPAVPVVGDELVLTLTISNPLVTDLNNITITQILTPDLGITSRITYSGLVDGSCHAETWLCSGTLISQTSAIITATYLVSGTGVVGMPISYTTSITSTDLEHALAVDAATAAVVGPNLSSIGVNYGPGDPIYVGDTLVVTMTLEHPGDNALSAVELATVVTPTLELISITTTPALTCSTWPCELTLVSGTTTITSSYRVDAPGLIGTPISYTAHLSHTALTETLTTTSRQTNRVARPEFRISANLQANDPIALGDRLVLTMQLANPAQGPLTGISLSQVLSPELRLLDLEVNEAITGCTTQLPCNNATVMSNSTALVTATYFVDKLVDAPITHSSILSMSALSEPISVSGSTGLVDQARIFLPLVRKPAPDIYADWVSLEQPAAGASVNFIYVNQAHDQCHGPVAEQQLPNTILAATNTGIYSLSEASAIGEVGSWQQLTATATLSVSHIISTTVGYFVSSFNEGSVWHSTDNGATWNTESLTDNQWVYWLAEAEGHILAAGANGLFIRTSDGTWIRESAIDGSVFRVTASGNTAYAAEIGATKDVIWRSTSGGAIGSWEAISATLPEPVAFIQSLDLYSGDTPELLVGTVDYGIYQLSGDELIPFAINPTLRVHGIWRDVQGRVYASYRENGIWSFPAEGGEGIPLHTQPDNASFGDQWLYSINGNAGSECGIIMAGSREGNVWLRRIP</sequence>
<keyword evidence="2" id="KW-1185">Reference proteome</keyword>
<evidence type="ECO:0000313" key="2">
    <source>
        <dbReference type="Proteomes" id="UP000220527"/>
    </source>
</evidence>
<reference evidence="2" key="1">
    <citation type="submission" date="2017-08" db="EMBL/GenBank/DDBJ databases">
        <authorList>
            <person name="Grouzdev D.S."/>
            <person name="Gaisin V.A."/>
            <person name="Rysina M.S."/>
            <person name="Gorlenko V.M."/>
        </authorList>
    </citation>
    <scope>NUCLEOTIDE SEQUENCE [LARGE SCALE GENOMIC DNA]</scope>
    <source>
        <strain evidence="2">Kir15-3F</strain>
    </source>
</reference>
<accession>A0A2A6RH98</accession>
<proteinExistence type="predicted"/>
<evidence type="ECO:0000313" key="1">
    <source>
        <dbReference type="EMBL" id="PDW02321.1"/>
    </source>
</evidence>
<dbReference type="EMBL" id="NQWI01000074">
    <property type="protein sequence ID" value="PDW02321.1"/>
    <property type="molecule type" value="Genomic_DNA"/>
</dbReference>
<dbReference type="InterPro" id="IPR015943">
    <property type="entry name" value="WD40/YVTN_repeat-like_dom_sf"/>
</dbReference>
<dbReference type="Proteomes" id="UP000220527">
    <property type="component" value="Unassembled WGS sequence"/>
</dbReference>
<dbReference type="OrthoDB" id="501835at2"/>